<dbReference type="Pfam" id="PF00366">
    <property type="entry name" value="Ribosomal_S17"/>
    <property type="match status" value="1"/>
</dbReference>
<dbReference type="NCBIfam" id="TIGR03635">
    <property type="entry name" value="uS17_bact"/>
    <property type="match status" value="1"/>
</dbReference>
<dbReference type="AlphaFoldDB" id="A0A1B1AMN6"/>
<evidence type="ECO:0000256" key="6">
    <source>
        <dbReference type="HAMAP-Rule" id="MF_01345"/>
    </source>
</evidence>
<dbReference type="PRINTS" id="PR00973">
    <property type="entry name" value="RIBOSOMALS17"/>
</dbReference>
<dbReference type="PANTHER" id="PTHR10744:SF1">
    <property type="entry name" value="SMALL RIBOSOMAL SUBUNIT PROTEIN US17M"/>
    <property type="match status" value="1"/>
</dbReference>
<dbReference type="SUPFAM" id="SSF50249">
    <property type="entry name" value="Nucleic acid-binding proteins"/>
    <property type="match status" value="1"/>
</dbReference>
<evidence type="ECO:0000256" key="4">
    <source>
        <dbReference type="ARBA" id="ARBA00022980"/>
    </source>
</evidence>
<dbReference type="GO" id="GO:0019843">
    <property type="term" value="F:rRNA binding"/>
    <property type="evidence" value="ECO:0007669"/>
    <property type="project" value="UniProtKB-UniRule"/>
</dbReference>
<comment type="subunit">
    <text evidence="6">Part of the 30S ribosomal subunit.</text>
</comment>
<dbReference type="EMBL" id="CP013244">
    <property type="protein sequence ID" value="ANP47816.1"/>
    <property type="molecule type" value="Genomic_DNA"/>
</dbReference>
<dbReference type="PANTHER" id="PTHR10744">
    <property type="entry name" value="40S RIBOSOMAL PROTEIN S11 FAMILY MEMBER"/>
    <property type="match status" value="1"/>
</dbReference>
<protein>
    <recommendedName>
        <fullName evidence="6">Small ribosomal subunit protein uS17</fullName>
    </recommendedName>
</protein>
<dbReference type="CDD" id="cd00364">
    <property type="entry name" value="Ribosomal_uS17"/>
    <property type="match status" value="1"/>
</dbReference>
<dbReference type="Proteomes" id="UP000092498">
    <property type="component" value="Chromosome"/>
</dbReference>
<evidence type="ECO:0000313" key="8">
    <source>
        <dbReference type="Proteomes" id="UP000092498"/>
    </source>
</evidence>
<evidence type="ECO:0000256" key="3">
    <source>
        <dbReference type="ARBA" id="ARBA00022884"/>
    </source>
</evidence>
<dbReference type="GO" id="GO:0006412">
    <property type="term" value="P:translation"/>
    <property type="evidence" value="ECO:0007669"/>
    <property type="project" value="UniProtKB-UniRule"/>
</dbReference>
<dbReference type="RefSeq" id="WP_066774295.1">
    <property type="nucleotide sequence ID" value="NZ_CP013244.1"/>
</dbReference>
<dbReference type="HAMAP" id="MF_01345_B">
    <property type="entry name" value="Ribosomal_uS17_B"/>
    <property type="match status" value="1"/>
</dbReference>
<organism evidence="7 8">
    <name type="scientific">Candidatus Viadribacter manganicus</name>
    <dbReference type="NCBI Taxonomy" id="1759059"/>
    <lineage>
        <taxon>Bacteria</taxon>
        <taxon>Pseudomonadati</taxon>
        <taxon>Pseudomonadota</taxon>
        <taxon>Alphaproteobacteria</taxon>
        <taxon>Hyphomonadales</taxon>
        <taxon>Hyphomonadaceae</taxon>
        <taxon>Candidatus Viadribacter</taxon>
    </lineage>
</organism>
<sequence length="79" mass="8998">MPRRVMQGTIVSDKGDKTVVVQVERTYLHPLLKKTVRRSAKFHAHDEANAFKTGEKVEIQECPPKSKLKRWEVVGRVGA</sequence>
<keyword evidence="3 6" id="KW-0694">RNA-binding</keyword>
<keyword evidence="8" id="KW-1185">Reference proteome</keyword>
<keyword evidence="5 6" id="KW-0687">Ribonucleoprotein</keyword>
<evidence type="ECO:0000256" key="2">
    <source>
        <dbReference type="ARBA" id="ARBA00022730"/>
    </source>
</evidence>
<dbReference type="InterPro" id="IPR012340">
    <property type="entry name" value="NA-bd_OB-fold"/>
</dbReference>
<reference evidence="7 8" key="1">
    <citation type="submission" date="2015-11" db="EMBL/GenBank/DDBJ databases">
        <title>Whole-Genome Sequence of Candidatus Oderbacter manganicum from the National Park Lower Oder Valley, Germany.</title>
        <authorList>
            <person name="Braun B."/>
            <person name="Liere K."/>
            <person name="Szewzyk U."/>
        </authorList>
    </citation>
    <scope>NUCLEOTIDE SEQUENCE [LARGE SCALE GENOMIC DNA]</scope>
    <source>
        <strain evidence="7 8">OTSz_A_272</strain>
    </source>
</reference>
<comment type="function">
    <text evidence="6">One of the primary rRNA binding proteins, it binds specifically to the 5'-end of 16S ribosomal RNA.</text>
</comment>
<dbReference type="GO" id="GO:0022627">
    <property type="term" value="C:cytosolic small ribosomal subunit"/>
    <property type="evidence" value="ECO:0007669"/>
    <property type="project" value="UniProtKB-UniRule"/>
</dbReference>
<evidence type="ECO:0000313" key="7">
    <source>
        <dbReference type="EMBL" id="ANP47816.1"/>
    </source>
</evidence>
<name>A0A1B1AMN6_9PROT</name>
<dbReference type="InterPro" id="IPR000266">
    <property type="entry name" value="Ribosomal_uS17"/>
</dbReference>
<gene>
    <name evidence="6" type="primary">rpsQ</name>
    <name evidence="7" type="ORF">ATE48_18895</name>
</gene>
<dbReference type="InParanoid" id="A0A1B1AMN6"/>
<dbReference type="InterPro" id="IPR019984">
    <property type="entry name" value="Ribosomal_uS17_bact/chlr"/>
</dbReference>
<comment type="similarity">
    <text evidence="1 6">Belongs to the universal ribosomal protein uS17 family.</text>
</comment>
<keyword evidence="4 6" id="KW-0689">Ribosomal protein</keyword>
<dbReference type="Gene3D" id="2.40.50.140">
    <property type="entry name" value="Nucleic acid-binding proteins"/>
    <property type="match status" value="1"/>
</dbReference>
<dbReference type="OrthoDB" id="9811714at2"/>
<dbReference type="FunCoup" id="A0A1B1AMN6">
    <property type="interactions" value="422"/>
</dbReference>
<keyword evidence="2 6" id="KW-0699">rRNA-binding</keyword>
<evidence type="ECO:0000256" key="1">
    <source>
        <dbReference type="ARBA" id="ARBA00010254"/>
    </source>
</evidence>
<accession>A0A1B1AMN6</accession>
<dbReference type="STRING" id="1759059.ATE48_18895"/>
<evidence type="ECO:0000256" key="5">
    <source>
        <dbReference type="ARBA" id="ARBA00023274"/>
    </source>
</evidence>
<dbReference type="KEGG" id="cbot:ATE48_18895"/>
<dbReference type="NCBIfam" id="NF004123">
    <property type="entry name" value="PRK05610.1"/>
    <property type="match status" value="1"/>
</dbReference>
<proteinExistence type="inferred from homology"/>
<dbReference type="GO" id="GO:0003735">
    <property type="term" value="F:structural constituent of ribosome"/>
    <property type="evidence" value="ECO:0007669"/>
    <property type="project" value="UniProtKB-UniRule"/>
</dbReference>